<evidence type="ECO:0000256" key="5">
    <source>
        <dbReference type="ARBA" id="ARBA00022448"/>
    </source>
</evidence>
<evidence type="ECO:0000256" key="9">
    <source>
        <dbReference type="ARBA" id="ARBA00023139"/>
    </source>
</evidence>
<dbReference type="PROSITE" id="PS51257">
    <property type="entry name" value="PROKAR_LIPOPROTEIN"/>
    <property type="match status" value="1"/>
</dbReference>
<dbReference type="KEGG" id="mcys:MCB1EB_0721"/>
<keyword evidence="9" id="KW-0564">Palmitate</keyword>
<evidence type="ECO:0000313" key="14">
    <source>
        <dbReference type="Proteomes" id="UP000282597"/>
    </source>
</evidence>
<proteinExistence type="inferred from homology"/>
<evidence type="ECO:0000256" key="1">
    <source>
        <dbReference type="ARBA" id="ARBA00004459"/>
    </source>
</evidence>
<evidence type="ECO:0000256" key="11">
    <source>
        <dbReference type="ARBA" id="ARBA00023237"/>
    </source>
</evidence>
<evidence type="ECO:0000256" key="8">
    <source>
        <dbReference type="ARBA" id="ARBA00023136"/>
    </source>
</evidence>
<evidence type="ECO:0000256" key="7">
    <source>
        <dbReference type="ARBA" id="ARBA00022927"/>
    </source>
</evidence>
<protein>
    <recommendedName>
        <fullName evidence="4">Outer-membrane lipoprotein LolB</fullName>
    </recommendedName>
</protein>
<gene>
    <name evidence="13" type="ORF">MCB1EB_0721</name>
</gene>
<evidence type="ECO:0000313" key="13">
    <source>
        <dbReference type="EMBL" id="BBE08882.1"/>
    </source>
</evidence>
<dbReference type="InterPro" id="IPR029046">
    <property type="entry name" value="LolA/LolB/LppX"/>
</dbReference>
<dbReference type="GO" id="GO:0009279">
    <property type="term" value="C:cell outer membrane"/>
    <property type="evidence" value="ECO:0007669"/>
    <property type="project" value="UniProtKB-SubCell"/>
</dbReference>
<dbReference type="Pfam" id="PF03550">
    <property type="entry name" value="LolB"/>
    <property type="match status" value="1"/>
</dbReference>
<comment type="subcellular location">
    <subcellularLocation>
        <location evidence="1">Cell outer membrane</location>
        <topology evidence="1">Lipid-anchor</topology>
    </subcellularLocation>
</comment>
<accession>A0A2Z6EU12</accession>
<keyword evidence="6" id="KW-0732">Signal</keyword>
<dbReference type="Proteomes" id="UP000282597">
    <property type="component" value="Chromosome"/>
</dbReference>
<dbReference type="RefSeq" id="WP_045362898.1">
    <property type="nucleotide sequence ID" value="NZ_AP018150.1"/>
</dbReference>
<dbReference type="InterPro" id="IPR004565">
    <property type="entry name" value="OM_lipoprot_LolB"/>
</dbReference>
<dbReference type="AlphaFoldDB" id="A0A2Z6EU12"/>
<evidence type="ECO:0000256" key="2">
    <source>
        <dbReference type="ARBA" id="ARBA00009696"/>
    </source>
</evidence>
<keyword evidence="5" id="KW-0813">Transport</keyword>
<sequence length="208" mass="23239">MKSQLKKLTVLAILLSWLAGCALPPPAPPTPTSFACNGRFSVRYQEARGVHQRTRNVYGRFAWRDDGKVATLRLLNPLGQTLAVVQLSALGAVLELPNRPTLIADNADELMRSALGFPLPVSGLRHWLRAPEGWEPDSKDSAFKKAMNKTLAQIRRSPQTERPQQIRQEGWTVDYLSYTETPVVRVQRMNLTRDDASLEVKLALDPQG</sequence>
<name>A0A2Z6EU12_9BURK</name>
<comment type="similarity">
    <text evidence="2">Belongs to the LolB family.</text>
</comment>
<comment type="subunit">
    <text evidence="3">Monomer.</text>
</comment>
<keyword evidence="11" id="KW-0998">Cell outer membrane</keyword>
<dbReference type="EMBL" id="AP018150">
    <property type="protein sequence ID" value="BBE08882.1"/>
    <property type="molecule type" value="Genomic_DNA"/>
</dbReference>
<evidence type="ECO:0000256" key="10">
    <source>
        <dbReference type="ARBA" id="ARBA00023186"/>
    </source>
</evidence>
<keyword evidence="8" id="KW-0472">Membrane</keyword>
<organism evidence="13 14">
    <name type="scientific">Mycoavidus cysteinexigens</name>
    <dbReference type="NCBI Taxonomy" id="1553431"/>
    <lineage>
        <taxon>Bacteria</taxon>
        <taxon>Pseudomonadati</taxon>
        <taxon>Pseudomonadota</taxon>
        <taxon>Betaproteobacteria</taxon>
        <taxon>Burkholderiales</taxon>
        <taxon>Burkholderiaceae</taxon>
        <taxon>Mycoavidus</taxon>
    </lineage>
</organism>
<keyword evidence="7" id="KW-0653">Protein transport</keyword>
<evidence type="ECO:0000256" key="3">
    <source>
        <dbReference type="ARBA" id="ARBA00011245"/>
    </source>
</evidence>
<keyword evidence="10" id="KW-0143">Chaperone</keyword>
<dbReference type="CDD" id="cd16326">
    <property type="entry name" value="LolB"/>
    <property type="match status" value="1"/>
</dbReference>
<dbReference type="GO" id="GO:0015031">
    <property type="term" value="P:protein transport"/>
    <property type="evidence" value="ECO:0007669"/>
    <property type="project" value="UniProtKB-KW"/>
</dbReference>
<dbReference type="SUPFAM" id="SSF89392">
    <property type="entry name" value="Prokaryotic lipoproteins and lipoprotein localization factors"/>
    <property type="match status" value="1"/>
</dbReference>
<evidence type="ECO:0000256" key="4">
    <source>
        <dbReference type="ARBA" id="ARBA00016202"/>
    </source>
</evidence>
<reference evidence="13 14" key="1">
    <citation type="journal article" date="2018" name="Microbes Environ.">
        <title>Comparative Genomic Insights into Endofungal Lifestyles of Two Bacterial Endosymbionts, Mycoavidus cysteinexigens and Burkholderia rhizoxinica.</title>
        <authorList>
            <person name="Sharmin D."/>
            <person name="Guo Y."/>
            <person name="Nishizawa T."/>
            <person name="Ohshima S."/>
            <person name="Sato Y."/>
            <person name="Takashima Y."/>
            <person name="Narisawa K."/>
            <person name="Ohta H."/>
        </authorList>
    </citation>
    <scope>NUCLEOTIDE SEQUENCE [LARGE SCALE GENOMIC DNA]</scope>
    <source>
        <strain evidence="13 14">B1-EB</strain>
    </source>
</reference>
<evidence type="ECO:0000256" key="6">
    <source>
        <dbReference type="ARBA" id="ARBA00022729"/>
    </source>
</evidence>
<dbReference type="Gene3D" id="2.50.20.10">
    <property type="entry name" value="Lipoprotein localisation LolA/LolB/LppX"/>
    <property type="match status" value="1"/>
</dbReference>
<keyword evidence="12 13" id="KW-0449">Lipoprotein</keyword>
<keyword evidence="14" id="KW-1185">Reference proteome</keyword>
<evidence type="ECO:0000256" key="12">
    <source>
        <dbReference type="ARBA" id="ARBA00023288"/>
    </source>
</evidence>